<proteinExistence type="predicted"/>
<reference evidence="1 2" key="1">
    <citation type="journal article" date="2016" name="Nat. Commun.">
        <title>Ectomycorrhizal ecology is imprinted in the genome of the dominant symbiotic fungus Cenococcum geophilum.</title>
        <authorList>
            <consortium name="DOE Joint Genome Institute"/>
            <person name="Peter M."/>
            <person name="Kohler A."/>
            <person name="Ohm R.A."/>
            <person name="Kuo A."/>
            <person name="Krutzmann J."/>
            <person name="Morin E."/>
            <person name="Arend M."/>
            <person name="Barry K.W."/>
            <person name="Binder M."/>
            <person name="Choi C."/>
            <person name="Clum A."/>
            <person name="Copeland A."/>
            <person name="Grisel N."/>
            <person name="Haridas S."/>
            <person name="Kipfer T."/>
            <person name="LaButti K."/>
            <person name="Lindquist E."/>
            <person name="Lipzen A."/>
            <person name="Maire R."/>
            <person name="Meier B."/>
            <person name="Mihaltcheva S."/>
            <person name="Molinier V."/>
            <person name="Murat C."/>
            <person name="Poggeler S."/>
            <person name="Quandt C.A."/>
            <person name="Sperisen C."/>
            <person name="Tritt A."/>
            <person name="Tisserant E."/>
            <person name="Crous P.W."/>
            <person name="Henrissat B."/>
            <person name="Nehls U."/>
            <person name="Egli S."/>
            <person name="Spatafora J.W."/>
            <person name="Grigoriev I.V."/>
            <person name="Martin F.M."/>
        </authorList>
    </citation>
    <scope>NUCLEOTIDE SEQUENCE [LARGE SCALE GENOMIC DNA]</scope>
    <source>
        <strain evidence="1 2">CBS 207.34</strain>
    </source>
</reference>
<dbReference type="Proteomes" id="UP000250140">
    <property type="component" value="Unassembled WGS sequence"/>
</dbReference>
<dbReference type="EMBL" id="KV749902">
    <property type="protein sequence ID" value="OCL07287.1"/>
    <property type="molecule type" value="Genomic_DNA"/>
</dbReference>
<sequence length="177" mass="19059">MRRPGNARDAIDGLDGLTGRTALDGLATVVEATRRLDVGLWGLTGTAGPEGQEAAVEGDAGRALERALGHWGIGALGRIEWAGTEHGLSGGAWQCSASSHLQVCRLSSVCHVSFWASVSVTLCIRTLRGLQALRHYKGHYDQKRSRDDHDGHGDCGDLARRVRQYGDHNGTRRRPQG</sequence>
<organism evidence="1 2">
    <name type="scientific">Glonium stellatum</name>
    <dbReference type="NCBI Taxonomy" id="574774"/>
    <lineage>
        <taxon>Eukaryota</taxon>
        <taxon>Fungi</taxon>
        <taxon>Dikarya</taxon>
        <taxon>Ascomycota</taxon>
        <taxon>Pezizomycotina</taxon>
        <taxon>Dothideomycetes</taxon>
        <taxon>Pleosporomycetidae</taxon>
        <taxon>Gloniales</taxon>
        <taxon>Gloniaceae</taxon>
        <taxon>Glonium</taxon>
    </lineage>
</organism>
<evidence type="ECO:0000313" key="2">
    <source>
        <dbReference type="Proteomes" id="UP000250140"/>
    </source>
</evidence>
<keyword evidence="2" id="KW-1185">Reference proteome</keyword>
<evidence type="ECO:0000313" key="1">
    <source>
        <dbReference type="EMBL" id="OCL07287.1"/>
    </source>
</evidence>
<protein>
    <submittedName>
        <fullName evidence="1">Uncharacterized protein</fullName>
    </submittedName>
</protein>
<accession>A0A8E2EYK2</accession>
<name>A0A8E2EYK2_9PEZI</name>
<gene>
    <name evidence="1" type="ORF">AOQ84DRAFT_223022</name>
</gene>
<dbReference type="AlphaFoldDB" id="A0A8E2EYK2"/>